<sequence length="200" mass="22378">MTPITDIETLETHYSDPVPASLTKVVQRMTPLYRQWINASRFTVLPTVGPEGTDASPRGDDGAVVHIADDKTLWLPDWRGNNRIDCLRNIIRDNRVSLMFLVPGCNNVVRINGSAILTADEPCRAHFARKDILPATVTVITITEMYFQCAKAILRSKLWSGADDSDQVPSAGQFIKEQKSDFAAETYDSGYADYAKPRMW</sequence>
<feature type="domain" description="Pyridoxamine 5'-phosphate oxidase N-terminal" evidence="1">
    <location>
        <begin position="29"/>
        <end position="149"/>
    </location>
</feature>
<dbReference type="RefSeq" id="WP_270919214.1">
    <property type="nucleotide sequence ID" value="NZ_CP127247.1"/>
</dbReference>
<dbReference type="NCBIfam" id="TIGR04025">
    <property type="entry name" value="PPOX_FMN_DR2398"/>
    <property type="match status" value="1"/>
</dbReference>
<dbReference type="SUPFAM" id="SSF50475">
    <property type="entry name" value="FMN-binding split barrel"/>
    <property type="match status" value="1"/>
</dbReference>
<dbReference type="Proteomes" id="UP001238334">
    <property type="component" value="Chromosome"/>
</dbReference>
<dbReference type="InterPro" id="IPR024029">
    <property type="entry name" value="Pyridox_Oxase_FMN-dep"/>
</dbReference>
<dbReference type="KEGG" id="ppso:QPJ95_09760"/>
<dbReference type="EMBL" id="CP127247">
    <property type="protein sequence ID" value="WIY27167.1"/>
    <property type="molecule type" value="Genomic_DNA"/>
</dbReference>
<evidence type="ECO:0000259" key="1">
    <source>
        <dbReference type="Pfam" id="PF01243"/>
    </source>
</evidence>
<evidence type="ECO:0000313" key="3">
    <source>
        <dbReference type="Proteomes" id="UP001238334"/>
    </source>
</evidence>
<dbReference type="InterPro" id="IPR011576">
    <property type="entry name" value="Pyridox_Oxase_N"/>
</dbReference>
<reference evidence="2 3" key="1">
    <citation type="submission" date="2023-06" db="EMBL/GenBank/DDBJ databases">
        <title>Parasedimentitalea psychrophila sp. nov., a psychrophilic bacterium isolated from deep-sea sediment.</title>
        <authorList>
            <person name="Li A."/>
        </authorList>
    </citation>
    <scope>NUCLEOTIDE SEQUENCE [LARGE SCALE GENOMIC DNA]</scope>
    <source>
        <strain evidence="2 3">QS115</strain>
    </source>
</reference>
<evidence type="ECO:0000313" key="2">
    <source>
        <dbReference type="EMBL" id="WIY27167.1"/>
    </source>
</evidence>
<name>A0A9Y2P4P4_9RHOB</name>
<dbReference type="Pfam" id="PF01243">
    <property type="entry name" value="PNPOx_N"/>
    <property type="match status" value="1"/>
</dbReference>
<keyword evidence="3" id="KW-1185">Reference proteome</keyword>
<gene>
    <name evidence="2" type="ORF">QPJ95_09760</name>
</gene>
<organism evidence="2 3">
    <name type="scientific">Parasedimentitalea psychrophila</name>
    <dbReference type="NCBI Taxonomy" id="2997337"/>
    <lineage>
        <taxon>Bacteria</taxon>
        <taxon>Pseudomonadati</taxon>
        <taxon>Pseudomonadota</taxon>
        <taxon>Alphaproteobacteria</taxon>
        <taxon>Rhodobacterales</taxon>
        <taxon>Paracoccaceae</taxon>
        <taxon>Parasedimentitalea</taxon>
    </lineage>
</organism>
<proteinExistence type="predicted"/>
<dbReference type="PANTHER" id="PTHR42815:SF2">
    <property type="entry name" value="FAD-BINDING, PUTATIVE (AFU_ORTHOLOGUE AFUA_6G07600)-RELATED"/>
    <property type="match status" value="1"/>
</dbReference>
<accession>A0A9Y2P4P4</accession>
<dbReference type="Gene3D" id="2.30.110.10">
    <property type="entry name" value="Electron Transport, Fmn-binding Protein, Chain A"/>
    <property type="match status" value="1"/>
</dbReference>
<protein>
    <submittedName>
        <fullName evidence="2">Pyridoxamine 5'-phosphate oxidase family protein</fullName>
    </submittedName>
</protein>
<dbReference type="AlphaFoldDB" id="A0A9Y2P4P4"/>
<dbReference type="PANTHER" id="PTHR42815">
    <property type="entry name" value="FAD-BINDING, PUTATIVE (AFU_ORTHOLOGUE AFUA_6G07600)-RELATED"/>
    <property type="match status" value="1"/>
</dbReference>
<dbReference type="InterPro" id="IPR012349">
    <property type="entry name" value="Split_barrel_FMN-bd"/>
</dbReference>